<evidence type="ECO:0000259" key="1">
    <source>
        <dbReference type="Pfam" id="PF07693"/>
    </source>
</evidence>
<evidence type="ECO:0000313" key="2">
    <source>
        <dbReference type="EMBL" id="MCW6536310.1"/>
    </source>
</evidence>
<reference evidence="2" key="1">
    <citation type="submission" date="2022-06" db="EMBL/GenBank/DDBJ databases">
        <title>Sphingomonas sp. nov. isolated from rhizosphere soil of tomato.</title>
        <authorList>
            <person name="Dong H."/>
            <person name="Gao R."/>
        </authorList>
    </citation>
    <scope>NUCLEOTIDE SEQUENCE</scope>
    <source>
        <strain evidence="2">MMSM24</strain>
    </source>
</reference>
<dbReference type="Pfam" id="PF07693">
    <property type="entry name" value="KAP_NTPase"/>
    <property type="match status" value="1"/>
</dbReference>
<dbReference type="InterPro" id="IPR052754">
    <property type="entry name" value="NTPase_KAP_P-loop"/>
</dbReference>
<gene>
    <name evidence="2" type="ORF">NEE01_16140</name>
</gene>
<dbReference type="RefSeq" id="WP_265269721.1">
    <property type="nucleotide sequence ID" value="NZ_JANFAV010000012.1"/>
</dbReference>
<dbReference type="PANTHER" id="PTHR22674:SF6">
    <property type="entry name" value="NTPASE KAP FAMILY P-LOOP DOMAIN-CONTAINING PROTEIN 1"/>
    <property type="match status" value="1"/>
</dbReference>
<dbReference type="SUPFAM" id="SSF52540">
    <property type="entry name" value="P-loop containing nucleoside triphosphate hydrolases"/>
    <property type="match status" value="1"/>
</dbReference>
<organism evidence="2 3">
    <name type="scientific">Sphingomonas lycopersici</name>
    <dbReference type="NCBI Taxonomy" id="2951807"/>
    <lineage>
        <taxon>Bacteria</taxon>
        <taxon>Pseudomonadati</taxon>
        <taxon>Pseudomonadota</taxon>
        <taxon>Alphaproteobacteria</taxon>
        <taxon>Sphingomonadales</taxon>
        <taxon>Sphingomonadaceae</taxon>
        <taxon>Sphingomonas</taxon>
    </lineage>
</organism>
<comment type="caution">
    <text evidence="2">The sequence shown here is derived from an EMBL/GenBank/DDBJ whole genome shotgun (WGS) entry which is preliminary data.</text>
</comment>
<proteinExistence type="predicted"/>
<dbReference type="InterPro" id="IPR027417">
    <property type="entry name" value="P-loop_NTPase"/>
</dbReference>
<dbReference type="PANTHER" id="PTHR22674">
    <property type="entry name" value="NTPASE, KAP FAMILY P-LOOP DOMAIN-CONTAINING 1"/>
    <property type="match status" value="1"/>
</dbReference>
<dbReference type="EMBL" id="JANFAV010000012">
    <property type="protein sequence ID" value="MCW6536310.1"/>
    <property type="molecule type" value="Genomic_DNA"/>
</dbReference>
<sequence>MAANADYGDLPITKPEQDMFGIDGFVQSLARSVRDMRSPNGVVIALNGPWGSGKSSAINLLKFHLSDATAAGDIQVVDFNPWWFRGEEALVLAFFRELYAATKPSLGEKAKKLLPKLGARLLNAGGAVAPIADAAGASGAGAIASGVMGWLGGMIEDGESVEKLHQELSAALEEQSKRFIVLIDDIDRLAPDEALAMFRMVKSVGRLPNVIYILSFDRELAERVVAERFPSEGPHYLEKIVQAAFELPAPLTSDIHRILIANIDALVGGIGRDRLLNVMNMFHAAVAPEIRTPRDATRYINALTITWPAVEGDVDLGDFIAIEAFRLFQPSIYRAVRDNQSIVCEATREQFGHDKGAERLDTILLSKVDDRERYRKALVRLFPRLDAIWGNTIRGDAEFDKERRIASSQHFQTYFRMSIDPDAISAKELAKILDHPSDTAEVSAILREAAAHPQRDGTTRAKAWLDALIAHGADIPLEAAEAFLRGVFAVADEINVEGDHARGWSIGDNLLRIHWLLRRVLRERTTLEERSKILLAAAQSASLTWLGSLTTSAWEAYHPREGKERRSESECLLTERDADAIRANFLERVAAAATDGSLIKTPDVIRPVYAWLNLLEDGKPVRDWMAIQLESDAALAILARELTSQSWGQSSEDLVSVRSDRASIEGLDRLVDLDQFRSKLVSLQARLEAGSAEVEVVSRFLKAWEYRDENGIW</sequence>
<feature type="domain" description="KAP NTPase" evidence="1">
    <location>
        <begin position="24"/>
        <end position="306"/>
    </location>
</feature>
<dbReference type="AlphaFoldDB" id="A0AA41Z978"/>
<dbReference type="InterPro" id="IPR011646">
    <property type="entry name" value="KAP_P-loop"/>
</dbReference>
<evidence type="ECO:0000313" key="3">
    <source>
        <dbReference type="Proteomes" id="UP001165565"/>
    </source>
</evidence>
<protein>
    <submittedName>
        <fullName evidence="2">P-loop NTPase fold protein</fullName>
    </submittedName>
</protein>
<accession>A0AA41Z978</accession>
<name>A0AA41Z978_9SPHN</name>
<keyword evidence="3" id="KW-1185">Reference proteome</keyword>
<dbReference type="Gene3D" id="3.40.50.300">
    <property type="entry name" value="P-loop containing nucleotide triphosphate hydrolases"/>
    <property type="match status" value="1"/>
</dbReference>
<dbReference type="Proteomes" id="UP001165565">
    <property type="component" value="Unassembled WGS sequence"/>
</dbReference>